<reference evidence="1" key="1">
    <citation type="submission" date="2017-07" db="EMBL/GenBank/DDBJ databases">
        <title>Leptospira spp. isolated from tropical soils.</title>
        <authorList>
            <person name="Thibeaux R."/>
            <person name="Iraola G."/>
            <person name="Ferres I."/>
            <person name="Bierque E."/>
            <person name="Girault D."/>
            <person name="Soupe-Gilbert M.-E."/>
            <person name="Picardeau M."/>
            <person name="Goarant C."/>
        </authorList>
    </citation>
    <scope>NUCLEOTIDE SEQUENCE [LARGE SCALE GENOMIC DNA]</scope>
    <source>
        <strain evidence="1">ATI7-C-A5</strain>
    </source>
</reference>
<gene>
    <name evidence="1" type="ORF">CH379_04140</name>
</gene>
<name>A0A2N0BJR6_9LEPT</name>
<comment type="caution">
    <text evidence="1">The sequence shown here is derived from an EMBL/GenBank/DDBJ whole genome shotgun (WGS) entry which is preliminary data.</text>
</comment>
<accession>A0A2N0BC68</accession>
<organism evidence="1">
    <name type="scientific">Leptospira ellisii</name>
    <dbReference type="NCBI Taxonomy" id="2023197"/>
    <lineage>
        <taxon>Bacteria</taxon>
        <taxon>Pseudomonadati</taxon>
        <taxon>Spirochaetota</taxon>
        <taxon>Spirochaetia</taxon>
        <taxon>Leptospirales</taxon>
        <taxon>Leptospiraceae</taxon>
        <taxon>Leptospira</taxon>
    </lineage>
</organism>
<dbReference type="EMBL" id="NPEF01000026">
    <property type="protein sequence ID" value="PJZ94148.1"/>
    <property type="molecule type" value="Genomic_DNA"/>
</dbReference>
<evidence type="ECO:0000313" key="1">
    <source>
        <dbReference type="EMBL" id="PJZ94148.1"/>
    </source>
</evidence>
<proteinExistence type="predicted"/>
<sequence length="122" mass="14155">MCHLQYCSGSRPSKFVLLPFAVPVCILFSYPEKEQPFRTFPFATLPLFSKKMIPFSPNAVDSDPRKDISRTVPNRMRHRLHKTDRQGIFHFFFVDSLCRIVFTKPVSKFSFSAIVSAGHWKL</sequence>
<dbReference type="AlphaFoldDB" id="A0A2N0BJR6"/>
<accession>A0A2N0BJR6</accession>
<protein>
    <submittedName>
        <fullName evidence="1">Uncharacterized protein</fullName>
    </submittedName>
</protein>